<gene>
    <name evidence="3" type="ORF">SK128_005730</name>
</gene>
<evidence type="ECO:0008006" key="5">
    <source>
        <dbReference type="Google" id="ProtNLM"/>
    </source>
</evidence>
<feature type="region of interest" description="Disordered" evidence="2">
    <location>
        <begin position="322"/>
        <end position="436"/>
    </location>
</feature>
<evidence type="ECO:0000256" key="1">
    <source>
        <dbReference type="SAM" id="Coils"/>
    </source>
</evidence>
<feature type="coiled-coil region" evidence="1">
    <location>
        <begin position="119"/>
        <end position="146"/>
    </location>
</feature>
<evidence type="ECO:0000313" key="4">
    <source>
        <dbReference type="Proteomes" id="UP001381693"/>
    </source>
</evidence>
<organism evidence="3 4">
    <name type="scientific">Halocaridina rubra</name>
    <name type="common">Hawaiian red shrimp</name>
    <dbReference type="NCBI Taxonomy" id="373956"/>
    <lineage>
        <taxon>Eukaryota</taxon>
        <taxon>Metazoa</taxon>
        <taxon>Ecdysozoa</taxon>
        <taxon>Arthropoda</taxon>
        <taxon>Crustacea</taxon>
        <taxon>Multicrustacea</taxon>
        <taxon>Malacostraca</taxon>
        <taxon>Eumalacostraca</taxon>
        <taxon>Eucarida</taxon>
        <taxon>Decapoda</taxon>
        <taxon>Pleocyemata</taxon>
        <taxon>Caridea</taxon>
        <taxon>Atyoidea</taxon>
        <taxon>Atyidae</taxon>
        <taxon>Halocaridina</taxon>
    </lineage>
</organism>
<reference evidence="3 4" key="1">
    <citation type="submission" date="2023-11" db="EMBL/GenBank/DDBJ databases">
        <title>Halocaridina rubra genome assembly.</title>
        <authorList>
            <person name="Smith C."/>
        </authorList>
    </citation>
    <scope>NUCLEOTIDE SEQUENCE [LARGE SCALE GENOMIC DNA]</scope>
    <source>
        <strain evidence="3">EP-1</strain>
        <tissue evidence="3">Whole</tissue>
    </source>
</reference>
<sequence>MDSDLKAKPKVTIKDEETFYTRVYDDAVTKKTQVDKTIIEQTCQVGGGRVESLGRVFDSGGEGDPAASHHASYTAALNAIHQQRSRAEQRYSSLVANILTHEPDLKAQENRREEGAAIQERQKLESDALEEHIQRLQEKIHKTRSATAATAEKVQTYSTYREYVEGSVETFGSEASTVEGVCGRFRDLLNLRLQLLLKVNHASLQLQQSRRQLLMFVQGEKEREGQALLVLYQGRTAAWASSRKLGEMEAKLAALQAASTHTHTHLTRVRLALANIYSVARAYQRSLLPLGPRAPSSVVLKRLHNFLLDAITVTTTARNALQPESMRPSAPSLAEKAARKDALTQKVAVGKPTDIAGTKPVASGNEESKEKDDGGKGIADKRVASGKGRKESAGRKGGDAEGKTPIQSERAKSATAAKKEISINKPQPLPTKKLME</sequence>
<accession>A0AAN8XBT6</accession>
<feature type="compositionally biased region" description="Basic and acidic residues" evidence="2">
    <location>
        <begin position="366"/>
        <end position="402"/>
    </location>
</feature>
<feature type="compositionally biased region" description="Basic and acidic residues" evidence="2">
    <location>
        <begin position="409"/>
        <end position="422"/>
    </location>
</feature>
<dbReference type="EMBL" id="JAXCGZ010005906">
    <property type="protein sequence ID" value="KAK7080477.1"/>
    <property type="molecule type" value="Genomic_DNA"/>
</dbReference>
<protein>
    <recommendedName>
        <fullName evidence="5">DUF4200 domain-containing protein</fullName>
    </recommendedName>
</protein>
<evidence type="ECO:0000313" key="3">
    <source>
        <dbReference type="EMBL" id="KAK7080477.1"/>
    </source>
</evidence>
<comment type="caution">
    <text evidence="3">The sequence shown here is derived from an EMBL/GenBank/DDBJ whole genome shotgun (WGS) entry which is preliminary data.</text>
</comment>
<proteinExistence type="predicted"/>
<evidence type="ECO:0000256" key="2">
    <source>
        <dbReference type="SAM" id="MobiDB-lite"/>
    </source>
</evidence>
<name>A0AAN8XBT6_HALRR</name>
<dbReference type="AlphaFoldDB" id="A0AAN8XBT6"/>
<dbReference type="Proteomes" id="UP001381693">
    <property type="component" value="Unassembled WGS sequence"/>
</dbReference>
<keyword evidence="1" id="KW-0175">Coiled coil</keyword>
<keyword evidence="4" id="KW-1185">Reference proteome</keyword>